<evidence type="ECO:0000313" key="5">
    <source>
        <dbReference type="Proteomes" id="UP000243797"/>
    </source>
</evidence>
<keyword evidence="1" id="KW-0328">Glycosyltransferase</keyword>
<dbReference type="PANTHER" id="PTHR31306">
    <property type="entry name" value="ALPHA-1,6-MANNOSYLTRANSFERASE MNN11-RELATED"/>
    <property type="match status" value="1"/>
</dbReference>
<evidence type="ECO:0008006" key="6">
    <source>
        <dbReference type="Google" id="ProtNLM"/>
    </source>
</evidence>
<dbReference type="GO" id="GO:0000139">
    <property type="term" value="C:Golgi membrane"/>
    <property type="evidence" value="ECO:0007669"/>
    <property type="project" value="TreeGrafter"/>
</dbReference>
<keyword evidence="3" id="KW-0472">Membrane</keyword>
<protein>
    <recommendedName>
        <fullName evidence="6">Nucleotide-diphospho-sugar transferase domain-containing protein</fullName>
    </recommendedName>
</protein>
<dbReference type="AlphaFoldDB" id="A0A2K1QTW4"/>
<dbReference type="Proteomes" id="UP000243797">
    <property type="component" value="Unassembled WGS sequence"/>
</dbReference>
<dbReference type="InterPro" id="IPR008630">
    <property type="entry name" value="Glyco_trans_34"/>
</dbReference>
<evidence type="ECO:0000256" key="3">
    <source>
        <dbReference type="SAM" id="Phobius"/>
    </source>
</evidence>
<sequence length="347" mass="39791">MGYAAQTTRYQLIDDEKADSCHEELLKDPTFGLSQAWYDQYPSIRVSRCLHISAAVVLVLLGFMAGRIYPKSSQAANPPTILSALRALGPPDLEKEYGLKSSDLTLYPEPLGRQICLVNVDNRTWSPQYLYANLHGYDYRYIQVPEPQGLHGTWVKVKGQFRLTMEGKCKFVIVLDADVMFHDLRLPLGPILSYWNITDDIALAGAHGGLKDVKGNFLINTGLIITQKTPQLPQLMRDWIDCPTDVKYRNCSHWRYEWAHEQSALSEHVRYDYQPYIREMAMFDVHGPHGKFTKHYWGPEKVNRPGAVHDSIWKGFIPQISDKFVADWKDVSVHVESDSEYDRLMVD</sequence>
<dbReference type="PANTHER" id="PTHR31306:SF3">
    <property type="entry name" value="NUCLEOTIDE-DIPHOSPHO-SUGAR TRANSFERASE DOMAIN-CONTAINING PROTEIN"/>
    <property type="match status" value="1"/>
</dbReference>
<name>A0A2K1QTW4_9PEZI</name>
<evidence type="ECO:0000256" key="2">
    <source>
        <dbReference type="ARBA" id="ARBA00022679"/>
    </source>
</evidence>
<gene>
    <name evidence="4" type="ORF">CAC42_6286</name>
</gene>
<proteinExistence type="predicted"/>
<dbReference type="OrthoDB" id="3763672at2759"/>
<dbReference type="GO" id="GO:0016757">
    <property type="term" value="F:glycosyltransferase activity"/>
    <property type="evidence" value="ECO:0007669"/>
    <property type="project" value="UniProtKB-KW"/>
</dbReference>
<keyword evidence="3" id="KW-0812">Transmembrane</keyword>
<dbReference type="InParanoid" id="A0A2K1QTW4"/>
<reference evidence="4 5" key="1">
    <citation type="submission" date="2017-06" db="EMBL/GenBank/DDBJ databases">
        <title>Draft genome sequence of a variant of Elsinoe murrayae.</title>
        <authorList>
            <person name="Cheng Q."/>
        </authorList>
    </citation>
    <scope>NUCLEOTIDE SEQUENCE [LARGE SCALE GENOMIC DNA]</scope>
    <source>
        <strain evidence="4 5">CQ-2017a</strain>
    </source>
</reference>
<dbReference type="EMBL" id="NKHZ01000041">
    <property type="protein sequence ID" value="PNS18469.1"/>
    <property type="molecule type" value="Genomic_DNA"/>
</dbReference>
<keyword evidence="3" id="KW-1133">Transmembrane helix</keyword>
<comment type="caution">
    <text evidence="4">The sequence shown here is derived from an EMBL/GenBank/DDBJ whole genome shotgun (WGS) entry which is preliminary data.</text>
</comment>
<keyword evidence="2" id="KW-0808">Transferase</keyword>
<feature type="transmembrane region" description="Helical" evidence="3">
    <location>
        <begin position="49"/>
        <end position="69"/>
    </location>
</feature>
<organism evidence="4 5">
    <name type="scientific">Sphaceloma murrayae</name>
    <dbReference type="NCBI Taxonomy" id="2082308"/>
    <lineage>
        <taxon>Eukaryota</taxon>
        <taxon>Fungi</taxon>
        <taxon>Dikarya</taxon>
        <taxon>Ascomycota</taxon>
        <taxon>Pezizomycotina</taxon>
        <taxon>Dothideomycetes</taxon>
        <taxon>Dothideomycetidae</taxon>
        <taxon>Myriangiales</taxon>
        <taxon>Elsinoaceae</taxon>
        <taxon>Sphaceloma</taxon>
    </lineage>
</organism>
<evidence type="ECO:0000256" key="1">
    <source>
        <dbReference type="ARBA" id="ARBA00022676"/>
    </source>
</evidence>
<accession>A0A2K1QTW4</accession>
<dbReference type="GO" id="GO:0006487">
    <property type="term" value="P:protein N-linked glycosylation"/>
    <property type="evidence" value="ECO:0007669"/>
    <property type="project" value="TreeGrafter"/>
</dbReference>
<evidence type="ECO:0000313" key="4">
    <source>
        <dbReference type="EMBL" id="PNS18469.1"/>
    </source>
</evidence>
<keyword evidence="5" id="KW-1185">Reference proteome</keyword>